<feature type="chain" id="PRO_5023890950" description="non-specific serine/threonine protein kinase" evidence="8">
    <location>
        <begin position="25"/>
        <end position="288"/>
    </location>
</feature>
<proteinExistence type="predicted"/>
<name>A0A5J5AI56_9ASTE</name>
<keyword evidence="12" id="KW-1185">Reference proteome</keyword>
<keyword evidence="4" id="KW-0325">Glycoprotein</keyword>
<evidence type="ECO:0000259" key="10">
    <source>
        <dbReference type="Pfam" id="PF14380"/>
    </source>
</evidence>
<evidence type="ECO:0000256" key="8">
    <source>
        <dbReference type="SAM" id="SignalP"/>
    </source>
</evidence>
<keyword evidence="3 8" id="KW-0732">Signal</keyword>
<dbReference type="InterPro" id="IPR025287">
    <property type="entry name" value="WAK_GUB"/>
</dbReference>
<dbReference type="PANTHER" id="PTHR33138:SF75">
    <property type="entry name" value="WALL-ASSOCIATED RECEPTOR KINASE GALACTURONAN-BINDING DOMAIN-CONTAINING PROTEIN"/>
    <property type="match status" value="1"/>
</dbReference>
<comment type="catalytic activity">
    <reaction evidence="5">
        <text>L-threonyl-[protein] + ATP = O-phospho-L-threonyl-[protein] + ADP + H(+)</text>
        <dbReference type="Rhea" id="RHEA:46608"/>
        <dbReference type="Rhea" id="RHEA-COMP:11060"/>
        <dbReference type="Rhea" id="RHEA-COMP:11605"/>
        <dbReference type="ChEBI" id="CHEBI:15378"/>
        <dbReference type="ChEBI" id="CHEBI:30013"/>
        <dbReference type="ChEBI" id="CHEBI:30616"/>
        <dbReference type="ChEBI" id="CHEBI:61977"/>
        <dbReference type="ChEBI" id="CHEBI:456216"/>
        <dbReference type="EC" id="2.7.11.1"/>
    </reaction>
</comment>
<dbReference type="Pfam" id="PF14380">
    <property type="entry name" value="WAK_assoc"/>
    <property type="match status" value="1"/>
</dbReference>
<feature type="domain" description="Wall-associated receptor kinase C-terminal" evidence="10">
    <location>
        <begin position="169"/>
        <end position="245"/>
    </location>
</feature>
<evidence type="ECO:0000256" key="2">
    <source>
        <dbReference type="ARBA" id="ARBA00012513"/>
    </source>
</evidence>
<dbReference type="AlphaFoldDB" id="A0A5J5AI56"/>
<evidence type="ECO:0000256" key="7">
    <source>
        <dbReference type="SAM" id="MobiDB-lite"/>
    </source>
</evidence>
<gene>
    <name evidence="11" type="ORF">F0562_034084</name>
</gene>
<dbReference type="GO" id="GO:0004674">
    <property type="term" value="F:protein serine/threonine kinase activity"/>
    <property type="evidence" value="ECO:0007669"/>
    <property type="project" value="UniProtKB-EC"/>
</dbReference>
<dbReference type="EMBL" id="CM018044">
    <property type="protein sequence ID" value="KAA8529117.1"/>
    <property type="molecule type" value="Genomic_DNA"/>
</dbReference>
<comment type="catalytic activity">
    <reaction evidence="6">
        <text>L-seryl-[protein] + ATP = O-phospho-L-seryl-[protein] + ADP + H(+)</text>
        <dbReference type="Rhea" id="RHEA:17989"/>
        <dbReference type="Rhea" id="RHEA-COMP:9863"/>
        <dbReference type="Rhea" id="RHEA-COMP:11604"/>
        <dbReference type="ChEBI" id="CHEBI:15378"/>
        <dbReference type="ChEBI" id="CHEBI:29999"/>
        <dbReference type="ChEBI" id="CHEBI:30616"/>
        <dbReference type="ChEBI" id="CHEBI:83421"/>
        <dbReference type="ChEBI" id="CHEBI:456216"/>
        <dbReference type="EC" id="2.7.11.1"/>
    </reaction>
</comment>
<dbReference type="EC" id="2.7.11.1" evidence="2"/>
<evidence type="ECO:0000259" key="9">
    <source>
        <dbReference type="Pfam" id="PF13947"/>
    </source>
</evidence>
<reference evidence="11 12" key="1">
    <citation type="submission" date="2019-09" db="EMBL/GenBank/DDBJ databases">
        <title>A chromosome-level genome assembly of the Chinese tupelo Nyssa sinensis.</title>
        <authorList>
            <person name="Yang X."/>
            <person name="Kang M."/>
            <person name="Yang Y."/>
            <person name="Xiong H."/>
            <person name="Wang M."/>
            <person name="Zhang Z."/>
            <person name="Wang Z."/>
            <person name="Wu H."/>
            <person name="Ma T."/>
            <person name="Liu J."/>
            <person name="Xi Z."/>
        </authorList>
    </citation>
    <scope>NUCLEOTIDE SEQUENCE [LARGE SCALE GENOMIC DNA]</scope>
    <source>
        <strain evidence="11">J267</strain>
        <tissue evidence="11">Leaf</tissue>
    </source>
</reference>
<evidence type="ECO:0000256" key="5">
    <source>
        <dbReference type="ARBA" id="ARBA00047899"/>
    </source>
</evidence>
<organism evidence="11 12">
    <name type="scientific">Nyssa sinensis</name>
    <dbReference type="NCBI Taxonomy" id="561372"/>
    <lineage>
        <taxon>Eukaryota</taxon>
        <taxon>Viridiplantae</taxon>
        <taxon>Streptophyta</taxon>
        <taxon>Embryophyta</taxon>
        <taxon>Tracheophyta</taxon>
        <taxon>Spermatophyta</taxon>
        <taxon>Magnoliopsida</taxon>
        <taxon>eudicotyledons</taxon>
        <taxon>Gunneridae</taxon>
        <taxon>Pentapetalae</taxon>
        <taxon>asterids</taxon>
        <taxon>Cornales</taxon>
        <taxon>Nyssaceae</taxon>
        <taxon>Nyssa</taxon>
    </lineage>
</organism>
<dbReference type="InterPro" id="IPR032872">
    <property type="entry name" value="WAK_assoc_C"/>
</dbReference>
<evidence type="ECO:0000256" key="3">
    <source>
        <dbReference type="ARBA" id="ARBA00022729"/>
    </source>
</evidence>
<evidence type="ECO:0000313" key="12">
    <source>
        <dbReference type="Proteomes" id="UP000325577"/>
    </source>
</evidence>
<dbReference type="Proteomes" id="UP000325577">
    <property type="component" value="Linkage Group LG20"/>
</dbReference>
<dbReference type="GO" id="GO:0030247">
    <property type="term" value="F:polysaccharide binding"/>
    <property type="evidence" value="ECO:0007669"/>
    <property type="project" value="InterPro"/>
</dbReference>
<sequence>MFAQHHSSYLLLLITVLISVGISASPPMIIDGERYKECSHLFECGSVKNITYPFWGEGRNKDCGLPGFELECRHDYPVMEIMSEDCRDLSIDQKSFTMNVVRMDFWGDACPEKFVNITIDQALFHYAPKPPAFYLNLSLFYNCPSPISSNHFTCTGNGIAVGDGYYATTPTWNNQTQSCKGHIVVPILQKSLEKLQNGLEPLSVVLRSGFDLKYKYDVLQHCFQCLLSGGQCGSNSSSNEFVCFRQPRFCPEQPQLRSERPPPLTSSSTEARRKTPGVVAEWLDLWNS</sequence>
<dbReference type="GO" id="GO:0016020">
    <property type="term" value="C:membrane"/>
    <property type="evidence" value="ECO:0007669"/>
    <property type="project" value="UniProtKB-SubCell"/>
</dbReference>
<accession>A0A5J5AI56</accession>
<comment type="subcellular location">
    <subcellularLocation>
        <location evidence="1">Membrane</location>
        <topology evidence="1">Single-pass membrane protein</topology>
    </subcellularLocation>
</comment>
<evidence type="ECO:0000256" key="1">
    <source>
        <dbReference type="ARBA" id="ARBA00004167"/>
    </source>
</evidence>
<evidence type="ECO:0000256" key="6">
    <source>
        <dbReference type="ARBA" id="ARBA00048679"/>
    </source>
</evidence>
<dbReference type="Pfam" id="PF13947">
    <property type="entry name" value="GUB_WAK_bind"/>
    <property type="match status" value="1"/>
</dbReference>
<evidence type="ECO:0000256" key="4">
    <source>
        <dbReference type="ARBA" id="ARBA00023180"/>
    </source>
</evidence>
<dbReference type="PANTHER" id="PTHR33138">
    <property type="entry name" value="OS01G0690200 PROTEIN"/>
    <property type="match status" value="1"/>
</dbReference>
<protein>
    <recommendedName>
        <fullName evidence="2">non-specific serine/threonine protein kinase</fullName>
        <ecNumber evidence="2">2.7.11.1</ecNumber>
    </recommendedName>
</protein>
<dbReference type="OrthoDB" id="4062651at2759"/>
<feature type="region of interest" description="Disordered" evidence="7">
    <location>
        <begin position="254"/>
        <end position="275"/>
    </location>
</feature>
<feature type="signal peptide" evidence="8">
    <location>
        <begin position="1"/>
        <end position="24"/>
    </location>
</feature>
<feature type="domain" description="Wall-associated receptor kinase galacturonan-binding" evidence="9">
    <location>
        <begin position="38"/>
        <end position="102"/>
    </location>
</feature>
<evidence type="ECO:0000313" key="11">
    <source>
        <dbReference type="EMBL" id="KAA8529117.1"/>
    </source>
</evidence>